<evidence type="ECO:0000256" key="9">
    <source>
        <dbReference type="ARBA" id="ARBA00093659"/>
    </source>
</evidence>
<organism evidence="12 13">
    <name type="scientific">Parvicella tangerina</name>
    <dbReference type="NCBI Taxonomy" id="2829795"/>
    <lineage>
        <taxon>Bacteria</taxon>
        <taxon>Pseudomonadati</taxon>
        <taxon>Bacteroidota</taxon>
        <taxon>Flavobacteriia</taxon>
        <taxon>Flavobacteriales</taxon>
        <taxon>Parvicellaceae</taxon>
        <taxon>Parvicella</taxon>
    </lineage>
</organism>
<accession>A0A916NTC7</accession>
<protein>
    <recommendedName>
        <fullName evidence="8">Mechanosensing system component YbdG</fullName>
    </recommendedName>
    <alternativeName>
        <fullName evidence="9">Mechanosensitive channel homolog YbdG</fullName>
    </alternativeName>
</protein>
<feature type="transmembrane region" description="Helical" evidence="10">
    <location>
        <begin position="142"/>
        <end position="161"/>
    </location>
</feature>
<evidence type="ECO:0000256" key="2">
    <source>
        <dbReference type="ARBA" id="ARBA00022475"/>
    </source>
</evidence>
<evidence type="ECO:0000256" key="7">
    <source>
        <dbReference type="ARBA" id="ARBA00023136"/>
    </source>
</evidence>
<evidence type="ECO:0000259" key="11">
    <source>
        <dbReference type="Pfam" id="PF00924"/>
    </source>
</evidence>
<keyword evidence="7 10" id="KW-0472">Membrane</keyword>
<evidence type="ECO:0000256" key="3">
    <source>
        <dbReference type="ARBA" id="ARBA00022519"/>
    </source>
</evidence>
<evidence type="ECO:0000256" key="8">
    <source>
        <dbReference type="ARBA" id="ARBA00093630"/>
    </source>
</evidence>
<dbReference type="InterPro" id="IPR023408">
    <property type="entry name" value="MscS_beta-dom_sf"/>
</dbReference>
<dbReference type="GO" id="GO:0071470">
    <property type="term" value="P:cellular response to osmotic stress"/>
    <property type="evidence" value="ECO:0007669"/>
    <property type="project" value="InterPro"/>
</dbReference>
<keyword evidence="4 10" id="KW-0812">Transmembrane</keyword>
<keyword evidence="13" id="KW-1185">Reference proteome</keyword>
<dbReference type="InterPro" id="IPR010920">
    <property type="entry name" value="LSM_dom_sf"/>
</dbReference>
<evidence type="ECO:0000256" key="5">
    <source>
        <dbReference type="ARBA" id="ARBA00022989"/>
    </source>
</evidence>
<feature type="transmembrane region" description="Helical" evidence="10">
    <location>
        <begin position="74"/>
        <end position="94"/>
    </location>
</feature>
<dbReference type="Pfam" id="PF00924">
    <property type="entry name" value="MS_channel_2nd"/>
    <property type="match status" value="1"/>
</dbReference>
<feature type="transmembrane region" description="Helical" evidence="10">
    <location>
        <begin position="100"/>
        <end position="121"/>
    </location>
</feature>
<reference evidence="12" key="1">
    <citation type="submission" date="2021-04" db="EMBL/GenBank/DDBJ databases">
        <authorList>
            <person name="Rodrigo-Torres L."/>
            <person name="Arahal R. D."/>
            <person name="Lucena T."/>
        </authorList>
    </citation>
    <scope>NUCLEOTIDE SEQUENCE</scope>
    <source>
        <strain evidence="12">AS29M-1</strain>
    </source>
</reference>
<evidence type="ECO:0000256" key="1">
    <source>
        <dbReference type="ARBA" id="ARBA00004429"/>
    </source>
</evidence>
<dbReference type="SUPFAM" id="SSF50182">
    <property type="entry name" value="Sm-like ribonucleoproteins"/>
    <property type="match status" value="1"/>
</dbReference>
<evidence type="ECO:0000256" key="10">
    <source>
        <dbReference type="SAM" id="Phobius"/>
    </source>
</evidence>
<dbReference type="GO" id="GO:0005886">
    <property type="term" value="C:plasma membrane"/>
    <property type="evidence" value="ECO:0007669"/>
    <property type="project" value="UniProtKB-SubCell"/>
</dbReference>
<dbReference type="PANTHER" id="PTHR30414:SF0">
    <property type="entry name" value="MINICONDUCTANCE MECHANOSENSITIVE CHANNEL YBDG"/>
    <property type="match status" value="1"/>
</dbReference>
<dbReference type="KEGG" id="ptan:CRYO30217_02825"/>
<keyword evidence="3" id="KW-0997">Cell inner membrane</keyword>
<dbReference type="PANTHER" id="PTHR30414">
    <property type="entry name" value="MINICONDUCTANCE MECHANOSENSITIVE CHANNEL YBDG"/>
    <property type="match status" value="1"/>
</dbReference>
<feature type="domain" description="Mechanosensitive ion channel MscS" evidence="11">
    <location>
        <begin position="187"/>
        <end position="255"/>
    </location>
</feature>
<dbReference type="FunFam" id="2.30.30.60:FF:000002">
    <property type="entry name" value="Mechanosensitive ion channel family protein"/>
    <property type="match status" value="1"/>
</dbReference>
<gene>
    <name evidence="12" type="primary">ybdG</name>
    <name evidence="12" type="ORF">CRYO30217_02825</name>
</gene>
<dbReference type="AlphaFoldDB" id="A0A916NTC7"/>
<sequence length="412" mass="47842">MKHFFRDLFLDMGLGDKWSAYLDVTVFTILLFGLCWAVHWVIRKIIIFVFHKLADRTKTKFDDFLVNHRVPLRLAFIPPLLIAFDAVTFIYQGFPKGEKVVTKVLMLASVYLTLTIIRRTFNTVEDYLKTKPRFKDKPIDSFTQVFMIFAWALGIFSMLAIITEINFWHFFTTLGAASAIVLLVFKDTILGFVASIQVAANDMVRIGDWITFKSYGADGDVMEISLASVKVRNWDNTITTIPTYALISDSFQNWRGMIESGGRRIKRVIWLKQKSVKFLKDEDVERLKEIQLITDYLIKRSADIQTDNEKRGVDKSNLINGRNLTNLGVFRKYALEYLRGNPALNHEMITMVRYLEPTPQGLPLEIYCWSKDKVWENYEYIMSDIFDHLMAATAQFDLELFEFSSDAVRIEK</sequence>
<evidence type="ECO:0000313" key="13">
    <source>
        <dbReference type="Proteomes" id="UP000683507"/>
    </source>
</evidence>
<dbReference type="RefSeq" id="WP_258543027.1">
    <property type="nucleotide sequence ID" value="NZ_OU015584.1"/>
</dbReference>
<dbReference type="Gene3D" id="2.30.30.60">
    <property type="match status" value="1"/>
</dbReference>
<keyword evidence="2" id="KW-1003">Cell membrane</keyword>
<name>A0A916NTC7_9FLAO</name>
<evidence type="ECO:0000256" key="4">
    <source>
        <dbReference type="ARBA" id="ARBA00022692"/>
    </source>
</evidence>
<dbReference type="EMBL" id="OU015584">
    <property type="protein sequence ID" value="CAG5085646.1"/>
    <property type="molecule type" value="Genomic_DNA"/>
</dbReference>
<feature type="transmembrane region" description="Helical" evidence="10">
    <location>
        <begin position="20"/>
        <end position="42"/>
    </location>
</feature>
<dbReference type="InterPro" id="IPR030192">
    <property type="entry name" value="YbdG"/>
</dbReference>
<evidence type="ECO:0000256" key="6">
    <source>
        <dbReference type="ARBA" id="ARBA00023016"/>
    </source>
</evidence>
<comment type="subcellular location">
    <subcellularLocation>
        <location evidence="1">Cell inner membrane</location>
        <topology evidence="1">Multi-pass membrane protein</topology>
    </subcellularLocation>
</comment>
<dbReference type="InterPro" id="IPR006685">
    <property type="entry name" value="MscS_channel_2nd"/>
</dbReference>
<keyword evidence="6" id="KW-0346">Stress response</keyword>
<feature type="transmembrane region" description="Helical" evidence="10">
    <location>
        <begin position="167"/>
        <end position="185"/>
    </location>
</feature>
<dbReference type="Proteomes" id="UP000683507">
    <property type="component" value="Chromosome"/>
</dbReference>
<dbReference type="GO" id="GO:0008381">
    <property type="term" value="F:mechanosensitive monoatomic ion channel activity"/>
    <property type="evidence" value="ECO:0007669"/>
    <property type="project" value="InterPro"/>
</dbReference>
<evidence type="ECO:0000313" key="12">
    <source>
        <dbReference type="EMBL" id="CAG5085646.1"/>
    </source>
</evidence>
<proteinExistence type="predicted"/>
<keyword evidence="5 10" id="KW-1133">Transmembrane helix</keyword>